<feature type="signal peptide" evidence="1">
    <location>
        <begin position="1"/>
        <end position="23"/>
    </location>
</feature>
<evidence type="ECO:0008006" key="4">
    <source>
        <dbReference type="Google" id="ProtNLM"/>
    </source>
</evidence>
<reference evidence="2 3" key="1">
    <citation type="submission" date="2016-07" db="EMBL/GenBank/DDBJ databases">
        <title>Pervasive Adenine N6-methylation of Active Genes in Fungi.</title>
        <authorList>
            <consortium name="DOE Joint Genome Institute"/>
            <person name="Mondo S.J."/>
            <person name="Dannebaum R.O."/>
            <person name="Kuo R.C."/>
            <person name="Labutti K."/>
            <person name="Haridas S."/>
            <person name="Kuo A."/>
            <person name="Salamov A."/>
            <person name="Ahrendt S.R."/>
            <person name="Lipzen A."/>
            <person name="Sullivan W."/>
            <person name="Andreopoulos W.B."/>
            <person name="Clum A."/>
            <person name="Lindquist E."/>
            <person name="Daum C."/>
            <person name="Ramamoorthy G.K."/>
            <person name="Gryganskyi A."/>
            <person name="Culley D."/>
            <person name="Magnuson J.K."/>
            <person name="James T.Y."/>
            <person name="O'Malley M.A."/>
            <person name="Stajich J.E."/>
            <person name="Spatafora J.W."/>
            <person name="Visel A."/>
            <person name="Grigoriev I.V."/>
        </authorList>
    </citation>
    <scope>NUCLEOTIDE SEQUENCE [LARGE SCALE GENOMIC DNA]</scope>
    <source>
        <strain evidence="2 3">CBS 115471</strain>
    </source>
</reference>
<protein>
    <recommendedName>
        <fullName evidence="4">Secreted protein</fullName>
    </recommendedName>
</protein>
<feature type="chain" id="PRO_5013276953" description="Secreted protein" evidence="1">
    <location>
        <begin position="24"/>
        <end position="77"/>
    </location>
</feature>
<dbReference type="AlphaFoldDB" id="A0A1Y2A1U5"/>
<organism evidence="2 3">
    <name type="scientific">Clohesyomyces aquaticus</name>
    <dbReference type="NCBI Taxonomy" id="1231657"/>
    <lineage>
        <taxon>Eukaryota</taxon>
        <taxon>Fungi</taxon>
        <taxon>Dikarya</taxon>
        <taxon>Ascomycota</taxon>
        <taxon>Pezizomycotina</taxon>
        <taxon>Dothideomycetes</taxon>
        <taxon>Pleosporomycetidae</taxon>
        <taxon>Pleosporales</taxon>
        <taxon>Lindgomycetaceae</taxon>
        <taxon>Clohesyomyces</taxon>
    </lineage>
</organism>
<accession>A0A1Y2A1U5</accession>
<dbReference type="EMBL" id="MCFA01000019">
    <property type="protein sequence ID" value="ORY16277.1"/>
    <property type="molecule type" value="Genomic_DNA"/>
</dbReference>
<evidence type="ECO:0000256" key="1">
    <source>
        <dbReference type="SAM" id="SignalP"/>
    </source>
</evidence>
<name>A0A1Y2A1U5_9PLEO</name>
<dbReference type="Proteomes" id="UP000193144">
    <property type="component" value="Unassembled WGS sequence"/>
</dbReference>
<comment type="caution">
    <text evidence="2">The sequence shown here is derived from an EMBL/GenBank/DDBJ whole genome shotgun (WGS) entry which is preliminary data.</text>
</comment>
<keyword evidence="3" id="KW-1185">Reference proteome</keyword>
<proteinExistence type="predicted"/>
<sequence>MLASMSAIMVLACLILFRRIGRKFESSICETGTRIIAISFCWICGKWGLDGEDRVEVAGGDNGCWLLAVVVSHETGA</sequence>
<gene>
    <name evidence="2" type="ORF">BCR34DRAFT_120060</name>
</gene>
<evidence type="ECO:0000313" key="2">
    <source>
        <dbReference type="EMBL" id="ORY16277.1"/>
    </source>
</evidence>
<evidence type="ECO:0000313" key="3">
    <source>
        <dbReference type="Proteomes" id="UP000193144"/>
    </source>
</evidence>
<keyword evidence="1" id="KW-0732">Signal</keyword>